<comment type="caution">
    <text evidence="2">The sequence shown here is derived from an EMBL/GenBank/DDBJ whole genome shotgun (WGS) entry which is preliminary data.</text>
</comment>
<accession>A0A2M9Z946</accession>
<keyword evidence="1" id="KW-0812">Transmembrane</keyword>
<keyword evidence="1" id="KW-0472">Membrane</keyword>
<name>A0A2M9Z946_9LEPT</name>
<dbReference type="Proteomes" id="UP000231912">
    <property type="component" value="Unassembled WGS sequence"/>
</dbReference>
<dbReference type="EMBL" id="NPDT01000007">
    <property type="protein sequence ID" value="PJZ64948.1"/>
    <property type="molecule type" value="Genomic_DNA"/>
</dbReference>
<evidence type="ECO:0000313" key="2">
    <source>
        <dbReference type="EMBL" id="PJZ64948.1"/>
    </source>
</evidence>
<evidence type="ECO:0000256" key="1">
    <source>
        <dbReference type="SAM" id="Phobius"/>
    </source>
</evidence>
<feature type="transmembrane region" description="Helical" evidence="1">
    <location>
        <begin position="26"/>
        <end position="44"/>
    </location>
</feature>
<keyword evidence="1" id="KW-1133">Transmembrane helix</keyword>
<gene>
    <name evidence="2" type="ORF">CH371_15720</name>
</gene>
<sequence length="191" mass="22912">MYFTESRILGPFGQIMKSWIFKVGRLPYLVGFLALLIPVVVIYYRKFDFSKRPFFADRFEYRGLTRADAESRGISGLPNGISSYYLKRCSFRNSWIVYSKYSLKNDSQRAELIRRFRKNPGLNVRFDSYPEDWPQDFDRDSCKPDWWSSCPKGEWAEIRKDPPLKNQKDGFYLCESDPELRWFVFHFREIE</sequence>
<organism evidence="2 3">
    <name type="scientific">Leptospira wolffii</name>
    <dbReference type="NCBI Taxonomy" id="409998"/>
    <lineage>
        <taxon>Bacteria</taxon>
        <taxon>Pseudomonadati</taxon>
        <taxon>Spirochaetota</taxon>
        <taxon>Spirochaetia</taxon>
        <taxon>Leptospirales</taxon>
        <taxon>Leptospiraceae</taxon>
        <taxon>Leptospira</taxon>
    </lineage>
</organism>
<evidence type="ECO:0000313" key="3">
    <source>
        <dbReference type="Proteomes" id="UP000231912"/>
    </source>
</evidence>
<dbReference type="AlphaFoldDB" id="A0A2M9Z946"/>
<proteinExistence type="predicted"/>
<protein>
    <submittedName>
        <fullName evidence="2">Uncharacterized protein</fullName>
    </submittedName>
</protein>
<reference evidence="2 3" key="1">
    <citation type="submission" date="2017-07" db="EMBL/GenBank/DDBJ databases">
        <title>Leptospira spp. isolated from tropical soils.</title>
        <authorList>
            <person name="Thibeaux R."/>
            <person name="Iraola G."/>
            <person name="Ferres I."/>
            <person name="Bierque E."/>
            <person name="Girault D."/>
            <person name="Soupe-Gilbert M.-E."/>
            <person name="Picardeau M."/>
            <person name="Goarant C."/>
        </authorList>
    </citation>
    <scope>NUCLEOTIDE SEQUENCE [LARGE SCALE GENOMIC DNA]</scope>
    <source>
        <strain evidence="2 3">FH2-C-A2</strain>
    </source>
</reference>